<protein>
    <submittedName>
        <fullName evidence="1">Uncharacterized protein</fullName>
    </submittedName>
</protein>
<organism evidence="1 2">
    <name type="scientific">Persea americana</name>
    <name type="common">Avocado</name>
    <dbReference type="NCBI Taxonomy" id="3435"/>
    <lineage>
        <taxon>Eukaryota</taxon>
        <taxon>Viridiplantae</taxon>
        <taxon>Streptophyta</taxon>
        <taxon>Embryophyta</taxon>
        <taxon>Tracheophyta</taxon>
        <taxon>Spermatophyta</taxon>
        <taxon>Magnoliopsida</taxon>
        <taxon>Magnoliidae</taxon>
        <taxon>Laurales</taxon>
        <taxon>Lauraceae</taxon>
        <taxon>Persea</taxon>
    </lineage>
</organism>
<accession>A0ACC2LAF7</accession>
<dbReference type="EMBL" id="CM056815">
    <property type="protein sequence ID" value="KAJ8630507.1"/>
    <property type="molecule type" value="Genomic_DNA"/>
</dbReference>
<sequence length="127" mass="14016">MAEELGIGTDEVIAFQYKLQDHGWKKIISDVDALEMGLFVDSSRVIDLYVKENSVDVNIQSQVQSNVVSSTFEHEVDAGCEVDVVDRYYANSDSSELYSLDEGTNSENGTDGSYQLSNDSSVEDEDA</sequence>
<evidence type="ECO:0000313" key="2">
    <source>
        <dbReference type="Proteomes" id="UP001234297"/>
    </source>
</evidence>
<gene>
    <name evidence="1" type="ORF">MRB53_023830</name>
</gene>
<reference evidence="1 2" key="1">
    <citation type="journal article" date="2022" name="Hortic Res">
        <title>A haplotype resolved chromosomal level avocado genome allows analysis of novel avocado genes.</title>
        <authorList>
            <person name="Nath O."/>
            <person name="Fletcher S.J."/>
            <person name="Hayward A."/>
            <person name="Shaw L.M."/>
            <person name="Masouleh A.K."/>
            <person name="Furtado A."/>
            <person name="Henry R.J."/>
            <person name="Mitter N."/>
        </authorList>
    </citation>
    <scope>NUCLEOTIDE SEQUENCE [LARGE SCALE GENOMIC DNA]</scope>
    <source>
        <strain evidence="2">cv. Hass</strain>
    </source>
</reference>
<dbReference type="Proteomes" id="UP001234297">
    <property type="component" value="Chromosome 7"/>
</dbReference>
<proteinExistence type="predicted"/>
<comment type="caution">
    <text evidence="1">The sequence shown here is derived from an EMBL/GenBank/DDBJ whole genome shotgun (WGS) entry which is preliminary data.</text>
</comment>
<evidence type="ECO:0000313" key="1">
    <source>
        <dbReference type="EMBL" id="KAJ8630507.1"/>
    </source>
</evidence>
<name>A0ACC2LAF7_PERAE</name>
<keyword evidence="2" id="KW-1185">Reference proteome</keyword>